<reference evidence="4 5" key="1">
    <citation type="journal article" date="2024" name="G3 (Bethesda)">
        <title>Genome assembly of Hibiscus sabdariffa L. provides insights into metabolisms of medicinal natural products.</title>
        <authorList>
            <person name="Kim T."/>
        </authorList>
    </citation>
    <scope>NUCLEOTIDE SEQUENCE [LARGE SCALE GENOMIC DNA]</scope>
    <source>
        <strain evidence="4">TK-2024</strain>
        <tissue evidence="4">Old leaves</tissue>
    </source>
</reference>
<dbReference type="PANTHER" id="PTHR46781">
    <property type="entry name" value="ALPHA 1,4-GLYCOSYLTRANSFERASE FAMILY PROTEIN"/>
    <property type="match status" value="1"/>
</dbReference>
<dbReference type="InterPro" id="IPR029044">
    <property type="entry name" value="Nucleotide-diphossugar_trans"/>
</dbReference>
<dbReference type="Proteomes" id="UP001472677">
    <property type="component" value="Unassembled WGS sequence"/>
</dbReference>
<feature type="region of interest" description="Disordered" evidence="1">
    <location>
        <begin position="446"/>
        <end position="473"/>
    </location>
</feature>
<feature type="transmembrane region" description="Helical" evidence="2">
    <location>
        <begin position="24"/>
        <end position="43"/>
    </location>
</feature>
<keyword evidence="2" id="KW-0812">Transmembrane</keyword>
<evidence type="ECO:0000313" key="4">
    <source>
        <dbReference type="EMBL" id="KAK8600114.1"/>
    </source>
</evidence>
<keyword evidence="5" id="KW-1185">Reference proteome</keyword>
<sequence length="473" mass="53822">MSFKRIVYHEISGNRLVSRAKSPVVSVILFSLLVFFMFAYSMVSNVSLQSAVFTGKEDSELMQTNKFMRKVNSGVVLPISLTISRQRNMIVEADGDNQFNGRSRRKLPESDIFRSDELTKKFHGRVLEFFNRECELQFFMTWISTAESFGTREILAVESVFKSHPNGCLMILSRTMDSPQGYMVLQPLLDRGFKVQAVTPEFPLLLKNTPAEAWFDDIRSGKKDPGVIPLPQNLSNLMRLAVLYKYGGVYLDTDFIVVNSFKELKNTIGAQSVDSASKNWTRLNNAVLVFDVNHPLLLKFIEEFASTFDGNKWGHNGPYMVSRVVHRVEGKPGYNFTILPPMAFYPVDWIKIVKLFKMPKNQAESKWAEAKLHQLNGKSYGIHLWNKQSSKLMVEEASVIGRLISEHCVLCKQRFNDPIRLIEAHGSSASPSVSLPHKGIDFITEEETEELDAAAEAEANEDEDDEEDQYRDF</sequence>
<evidence type="ECO:0000259" key="3">
    <source>
        <dbReference type="Pfam" id="PF04572"/>
    </source>
</evidence>
<dbReference type="SUPFAM" id="SSF53448">
    <property type="entry name" value="Nucleotide-diphospho-sugar transferases"/>
    <property type="match status" value="1"/>
</dbReference>
<dbReference type="InterPro" id="IPR007577">
    <property type="entry name" value="GlycoTrfase_DXD_sugar-bd_CS"/>
</dbReference>
<dbReference type="InterPro" id="IPR007652">
    <property type="entry name" value="A1-4-GlycosylTfrase_dom"/>
</dbReference>
<protein>
    <recommendedName>
        <fullName evidence="3">Alpha 1,4-glycosyltransferase domain-containing protein</fullName>
    </recommendedName>
</protein>
<feature type="domain" description="Alpha 1,4-glycosyltransferase" evidence="3">
    <location>
        <begin position="290"/>
        <end position="413"/>
    </location>
</feature>
<keyword evidence="2" id="KW-1133">Transmembrane helix</keyword>
<organism evidence="4 5">
    <name type="scientific">Hibiscus sabdariffa</name>
    <name type="common">roselle</name>
    <dbReference type="NCBI Taxonomy" id="183260"/>
    <lineage>
        <taxon>Eukaryota</taxon>
        <taxon>Viridiplantae</taxon>
        <taxon>Streptophyta</taxon>
        <taxon>Embryophyta</taxon>
        <taxon>Tracheophyta</taxon>
        <taxon>Spermatophyta</taxon>
        <taxon>Magnoliopsida</taxon>
        <taxon>eudicotyledons</taxon>
        <taxon>Gunneridae</taxon>
        <taxon>Pentapetalae</taxon>
        <taxon>rosids</taxon>
        <taxon>malvids</taxon>
        <taxon>Malvales</taxon>
        <taxon>Malvaceae</taxon>
        <taxon>Malvoideae</taxon>
        <taxon>Hibiscus</taxon>
    </lineage>
</organism>
<evidence type="ECO:0000256" key="2">
    <source>
        <dbReference type="SAM" id="Phobius"/>
    </source>
</evidence>
<gene>
    <name evidence="4" type="ORF">V6N12_049972</name>
</gene>
<dbReference type="PANTHER" id="PTHR46781:SF8">
    <property type="entry name" value="ALPHA 1,4-GLYCOSYLTRANSFERASE FAMILY PROTEIN"/>
    <property type="match status" value="1"/>
</dbReference>
<keyword evidence="2" id="KW-0472">Membrane</keyword>
<dbReference type="Pfam" id="PF04572">
    <property type="entry name" value="Gb3_synth"/>
    <property type="match status" value="1"/>
</dbReference>
<comment type="caution">
    <text evidence="4">The sequence shown here is derived from an EMBL/GenBank/DDBJ whole genome shotgun (WGS) entry which is preliminary data.</text>
</comment>
<evidence type="ECO:0000256" key="1">
    <source>
        <dbReference type="SAM" id="MobiDB-lite"/>
    </source>
</evidence>
<accession>A0ABR2GB42</accession>
<name>A0ABR2GB42_9ROSI</name>
<evidence type="ECO:0000313" key="5">
    <source>
        <dbReference type="Proteomes" id="UP001472677"/>
    </source>
</evidence>
<dbReference type="Gene3D" id="3.90.550.20">
    <property type="match status" value="1"/>
</dbReference>
<dbReference type="Pfam" id="PF04488">
    <property type="entry name" value="Gly_transf_sug"/>
    <property type="match status" value="1"/>
</dbReference>
<dbReference type="InterPro" id="IPR044789">
    <property type="entry name" value="Put_A1-4-GlycosylTfrase_plant"/>
</dbReference>
<dbReference type="EMBL" id="JBBPBM010000001">
    <property type="protein sequence ID" value="KAK8600114.1"/>
    <property type="molecule type" value="Genomic_DNA"/>
</dbReference>
<proteinExistence type="predicted"/>